<dbReference type="PANTHER" id="PTHR23514">
    <property type="entry name" value="BYPASS OF STOP CODON PROTEIN 6"/>
    <property type="match status" value="1"/>
</dbReference>
<gene>
    <name evidence="9" type="ORF">V3851_26400</name>
</gene>
<dbReference type="Proteomes" id="UP001306950">
    <property type="component" value="Unassembled WGS sequence"/>
</dbReference>
<comment type="caution">
    <text evidence="9">The sequence shown here is derived from an EMBL/GenBank/DDBJ whole genome shotgun (WGS) entry which is preliminary data.</text>
</comment>
<name>A0ABU7VZV7_9BACL</name>
<feature type="domain" description="Major facilitator superfamily (MFS) profile" evidence="8">
    <location>
        <begin position="5"/>
        <end position="395"/>
    </location>
</feature>
<feature type="transmembrane region" description="Helical" evidence="7">
    <location>
        <begin position="155"/>
        <end position="179"/>
    </location>
</feature>
<sequence>MATWFLIIIYLAFISLGLPDSLLGSAWPVMRSDMGASLGAAGILSMVVAGGTIVSSLVSGSLLRRLGTGKVTLISCFLTAAALLGFSMAHSMIWLVVLAIPLGLGAGAVDAALNHYVAENYKAHHMNWLHCFWGVGATMGPMIMSYYIADHNSWRSGYAAVSVIQFILVFILLVTLPLWKRVAASRELERSQSGIQADRTESVTTSTEGKSKAKLISMNGVKPTLIAFLFYCGVEATVGLWGASYLVGAKHLSAETAAVWVSLYYGGITFGRLITGFITLKVHNRVLIRWGQLVAIVGGIILLLPLPTSLFSIGFILIGCGLAPIYPGLIHETPARFGSANSAKLIGYQMAVAYTGTTFLPPLFGVIATRMSISLFPFVTLALVILMMICVEKVNLTLKKQQHAES</sequence>
<accession>A0ABU7VZV7</accession>
<dbReference type="PROSITE" id="PS50850">
    <property type="entry name" value="MFS"/>
    <property type="match status" value="1"/>
</dbReference>
<keyword evidence="10" id="KW-1185">Reference proteome</keyword>
<evidence type="ECO:0000256" key="3">
    <source>
        <dbReference type="ARBA" id="ARBA00022448"/>
    </source>
</evidence>
<keyword evidence="4 7" id="KW-0812">Transmembrane</keyword>
<evidence type="ECO:0000256" key="6">
    <source>
        <dbReference type="ARBA" id="ARBA00023136"/>
    </source>
</evidence>
<keyword evidence="5 7" id="KW-1133">Transmembrane helix</keyword>
<dbReference type="EMBL" id="JAZHPZ010000029">
    <property type="protein sequence ID" value="MEF2969309.1"/>
    <property type="molecule type" value="Genomic_DNA"/>
</dbReference>
<keyword evidence="3" id="KW-0813">Transport</keyword>
<feature type="transmembrane region" description="Helical" evidence="7">
    <location>
        <begin position="34"/>
        <end position="59"/>
    </location>
</feature>
<feature type="transmembrane region" description="Helical" evidence="7">
    <location>
        <begin position="374"/>
        <end position="391"/>
    </location>
</feature>
<reference evidence="9 10" key="1">
    <citation type="submission" date="2024-02" db="EMBL/GenBank/DDBJ databases">
        <title>A nitrogen-fixing paenibacillus bacterium.</title>
        <authorList>
            <person name="Zhang W.L."/>
            <person name="Chen S.F."/>
        </authorList>
    </citation>
    <scope>NUCLEOTIDE SEQUENCE [LARGE SCALE GENOMIC DNA]</scope>
    <source>
        <strain evidence="9 10">M1</strain>
    </source>
</reference>
<comment type="subcellular location">
    <subcellularLocation>
        <location evidence="1">Cell membrane</location>
        <topology evidence="1">Multi-pass membrane protein</topology>
    </subcellularLocation>
</comment>
<dbReference type="InterPro" id="IPR020846">
    <property type="entry name" value="MFS_dom"/>
</dbReference>
<dbReference type="RefSeq" id="WP_331849399.1">
    <property type="nucleotide sequence ID" value="NZ_JAZHPZ010000029.1"/>
</dbReference>
<feature type="transmembrane region" description="Helical" evidence="7">
    <location>
        <begin position="224"/>
        <end position="247"/>
    </location>
</feature>
<dbReference type="Gene3D" id="1.20.1250.20">
    <property type="entry name" value="MFS general substrate transporter like domains"/>
    <property type="match status" value="1"/>
</dbReference>
<feature type="transmembrane region" description="Helical" evidence="7">
    <location>
        <begin position="95"/>
        <end position="116"/>
    </location>
</feature>
<evidence type="ECO:0000256" key="7">
    <source>
        <dbReference type="SAM" id="Phobius"/>
    </source>
</evidence>
<evidence type="ECO:0000313" key="10">
    <source>
        <dbReference type="Proteomes" id="UP001306950"/>
    </source>
</evidence>
<evidence type="ECO:0000259" key="8">
    <source>
        <dbReference type="PROSITE" id="PS50850"/>
    </source>
</evidence>
<comment type="similarity">
    <text evidence="2">Belongs to the major facilitator superfamily.</text>
</comment>
<evidence type="ECO:0000256" key="2">
    <source>
        <dbReference type="ARBA" id="ARBA00008335"/>
    </source>
</evidence>
<feature type="transmembrane region" description="Helical" evidence="7">
    <location>
        <begin position="351"/>
        <end position="368"/>
    </location>
</feature>
<feature type="transmembrane region" description="Helical" evidence="7">
    <location>
        <begin position="128"/>
        <end position="149"/>
    </location>
</feature>
<feature type="transmembrane region" description="Helical" evidence="7">
    <location>
        <begin position="287"/>
        <end position="304"/>
    </location>
</feature>
<feature type="transmembrane region" description="Helical" evidence="7">
    <location>
        <begin position="259"/>
        <end position="280"/>
    </location>
</feature>
<evidence type="ECO:0000256" key="4">
    <source>
        <dbReference type="ARBA" id="ARBA00022692"/>
    </source>
</evidence>
<dbReference type="InterPro" id="IPR051788">
    <property type="entry name" value="MFS_Transporter"/>
</dbReference>
<dbReference type="Pfam" id="PF07690">
    <property type="entry name" value="MFS_1"/>
    <property type="match status" value="1"/>
</dbReference>
<evidence type="ECO:0000313" key="9">
    <source>
        <dbReference type="EMBL" id="MEF2969309.1"/>
    </source>
</evidence>
<dbReference type="InterPro" id="IPR036259">
    <property type="entry name" value="MFS_trans_sf"/>
</dbReference>
<protein>
    <submittedName>
        <fullName evidence="9">MFS transporter</fullName>
    </submittedName>
</protein>
<feature type="transmembrane region" description="Helical" evidence="7">
    <location>
        <begin position="71"/>
        <end position="89"/>
    </location>
</feature>
<keyword evidence="6 7" id="KW-0472">Membrane</keyword>
<evidence type="ECO:0000256" key="1">
    <source>
        <dbReference type="ARBA" id="ARBA00004651"/>
    </source>
</evidence>
<evidence type="ECO:0000256" key="5">
    <source>
        <dbReference type="ARBA" id="ARBA00022989"/>
    </source>
</evidence>
<dbReference type="SUPFAM" id="SSF103473">
    <property type="entry name" value="MFS general substrate transporter"/>
    <property type="match status" value="1"/>
</dbReference>
<dbReference type="InterPro" id="IPR011701">
    <property type="entry name" value="MFS"/>
</dbReference>
<dbReference type="PANTHER" id="PTHR23514:SF3">
    <property type="entry name" value="BYPASS OF STOP CODON PROTEIN 6"/>
    <property type="match status" value="1"/>
</dbReference>
<proteinExistence type="inferred from homology"/>
<organism evidence="9 10">
    <name type="scientific">Paenibacillus haidiansis</name>
    <dbReference type="NCBI Taxonomy" id="1574488"/>
    <lineage>
        <taxon>Bacteria</taxon>
        <taxon>Bacillati</taxon>
        <taxon>Bacillota</taxon>
        <taxon>Bacilli</taxon>
        <taxon>Bacillales</taxon>
        <taxon>Paenibacillaceae</taxon>
        <taxon>Paenibacillus</taxon>
    </lineage>
</organism>